<reference evidence="1" key="1">
    <citation type="submission" date="2020-03" db="EMBL/GenBank/DDBJ databases">
        <title>The deep terrestrial virosphere.</title>
        <authorList>
            <person name="Holmfeldt K."/>
            <person name="Nilsson E."/>
            <person name="Simone D."/>
            <person name="Lopez-Fernandez M."/>
            <person name="Wu X."/>
            <person name="de Brujin I."/>
            <person name="Lundin D."/>
            <person name="Andersson A."/>
            <person name="Bertilsson S."/>
            <person name="Dopson M."/>
        </authorList>
    </citation>
    <scope>NUCLEOTIDE SEQUENCE</scope>
    <source>
        <strain evidence="3">MM415A00250</strain>
        <strain evidence="2">MM415B00805</strain>
        <strain evidence="1">TM448A00708</strain>
        <strain evidence="4">TM448B00745</strain>
    </source>
</reference>
<dbReference type="Pfam" id="PF05521">
    <property type="entry name" value="Phage_HCP"/>
    <property type="match status" value="1"/>
</dbReference>
<sequence length="73" mass="8594">MVWGSVKPLAGKRYFEASQLSAEVTGEVRIRYRSDILATMRIVFEGRTLEVVAVKDMQERHRELVIYYREMLD</sequence>
<evidence type="ECO:0000313" key="3">
    <source>
        <dbReference type="EMBL" id="QJA83840.1"/>
    </source>
</evidence>
<evidence type="ECO:0000313" key="4">
    <source>
        <dbReference type="EMBL" id="QJH96502.1"/>
    </source>
</evidence>
<protein>
    <submittedName>
        <fullName evidence="1">Putative head-tail joining protein</fullName>
    </submittedName>
</protein>
<dbReference type="Gene3D" id="2.40.10.270">
    <property type="entry name" value="Bacteriophage SPP1 head-tail adaptor protein"/>
    <property type="match status" value="1"/>
</dbReference>
<dbReference type="InterPro" id="IPR008767">
    <property type="entry name" value="Phage_SPP1_head-tail_adaptor"/>
</dbReference>
<dbReference type="NCBIfam" id="TIGR01563">
    <property type="entry name" value="gp16_SPP1"/>
    <property type="match status" value="1"/>
</dbReference>
<accession>A0A6H1ZJM5</accession>
<dbReference type="EMBL" id="MT144051">
    <property type="protein sequence ID" value="QJA47631.1"/>
    <property type="molecule type" value="Genomic_DNA"/>
</dbReference>
<evidence type="ECO:0000313" key="2">
    <source>
        <dbReference type="EMBL" id="QJA62268.1"/>
    </source>
</evidence>
<name>A0A6H1ZJM5_9ZZZZ</name>
<dbReference type="AlphaFoldDB" id="A0A6H1ZJM5"/>
<dbReference type="EMBL" id="MT142519">
    <property type="protein sequence ID" value="QJA83840.1"/>
    <property type="molecule type" value="Genomic_DNA"/>
</dbReference>
<evidence type="ECO:0000313" key="1">
    <source>
        <dbReference type="EMBL" id="QJA47631.1"/>
    </source>
</evidence>
<organism evidence="1">
    <name type="scientific">viral metagenome</name>
    <dbReference type="NCBI Taxonomy" id="1070528"/>
    <lineage>
        <taxon>unclassified sequences</taxon>
        <taxon>metagenomes</taxon>
        <taxon>organismal metagenomes</taxon>
    </lineage>
</organism>
<dbReference type="InterPro" id="IPR038666">
    <property type="entry name" value="SSP1_head-tail_sf"/>
</dbReference>
<gene>
    <name evidence="3" type="ORF">MM415A00250_0018</name>
    <name evidence="2" type="ORF">MM415B00805_0012</name>
    <name evidence="1" type="ORF">TM448A00708_0004</name>
    <name evidence="4" type="ORF">TM448B00745_0017</name>
</gene>
<dbReference type="EMBL" id="MT144653">
    <property type="protein sequence ID" value="QJH96502.1"/>
    <property type="molecule type" value="Genomic_DNA"/>
</dbReference>
<dbReference type="EMBL" id="MT141466">
    <property type="protein sequence ID" value="QJA62268.1"/>
    <property type="molecule type" value="Genomic_DNA"/>
</dbReference>
<proteinExistence type="predicted"/>